<evidence type="ECO:0000256" key="4">
    <source>
        <dbReference type="ARBA" id="ARBA00022840"/>
    </source>
</evidence>
<proteinExistence type="predicted"/>
<evidence type="ECO:0000256" key="5">
    <source>
        <dbReference type="SAM" id="MobiDB-lite"/>
    </source>
</evidence>
<dbReference type="Pfam" id="PF21010">
    <property type="entry name" value="HA2_C"/>
    <property type="match status" value="1"/>
</dbReference>
<reference evidence="8 9" key="1">
    <citation type="submission" date="2019-04" db="EMBL/GenBank/DDBJ databases">
        <title>Comparative genomics and transcriptomics to analyze fruiting body development in filamentous ascomycetes.</title>
        <authorList>
            <consortium name="DOE Joint Genome Institute"/>
            <person name="Lutkenhaus R."/>
            <person name="Traeger S."/>
            <person name="Breuer J."/>
            <person name="Kuo A."/>
            <person name="Lipzen A."/>
            <person name="Pangilinan J."/>
            <person name="Dilworth D."/>
            <person name="Sandor L."/>
            <person name="Poggeler S."/>
            <person name="Barry K."/>
            <person name="Grigoriev I.V."/>
            <person name="Nowrousian M."/>
        </authorList>
    </citation>
    <scope>NUCLEOTIDE SEQUENCE [LARGE SCALE GENOMIC DNA]</scope>
    <source>
        <strain evidence="8 9">CBS 389.68</strain>
    </source>
</reference>
<evidence type="ECO:0000259" key="6">
    <source>
        <dbReference type="PROSITE" id="PS51192"/>
    </source>
</evidence>
<dbReference type="Pfam" id="PF00270">
    <property type="entry name" value="DEAD"/>
    <property type="match status" value="1"/>
</dbReference>
<feature type="compositionally biased region" description="Gly residues" evidence="5">
    <location>
        <begin position="65"/>
        <end position="74"/>
    </location>
</feature>
<dbReference type="GO" id="GO:0016787">
    <property type="term" value="F:hydrolase activity"/>
    <property type="evidence" value="ECO:0007669"/>
    <property type="project" value="UniProtKB-KW"/>
</dbReference>
<dbReference type="EMBL" id="ML220153">
    <property type="protein sequence ID" value="TGZ77473.1"/>
    <property type="molecule type" value="Genomic_DNA"/>
</dbReference>
<dbReference type="CDD" id="cd18791">
    <property type="entry name" value="SF2_C_RHA"/>
    <property type="match status" value="1"/>
</dbReference>
<dbReference type="FunFam" id="1.20.120.1080:FF:000002">
    <property type="entry name" value="Putative ATP-dependent RNA helicase DHX36"/>
    <property type="match status" value="1"/>
</dbReference>
<keyword evidence="4" id="KW-0067">ATP-binding</keyword>
<evidence type="ECO:0000256" key="1">
    <source>
        <dbReference type="ARBA" id="ARBA00022741"/>
    </source>
</evidence>
<evidence type="ECO:0000313" key="9">
    <source>
        <dbReference type="Proteomes" id="UP000298138"/>
    </source>
</evidence>
<feature type="compositionally biased region" description="Low complexity" evidence="5">
    <location>
        <begin position="1377"/>
        <end position="1389"/>
    </location>
</feature>
<dbReference type="Gene3D" id="1.20.120.1080">
    <property type="match status" value="1"/>
</dbReference>
<dbReference type="Proteomes" id="UP000298138">
    <property type="component" value="Unassembled WGS sequence"/>
</dbReference>
<keyword evidence="3" id="KW-0347">Helicase</keyword>
<keyword evidence="1" id="KW-0547">Nucleotide-binding</keyword>
<evidence type="ECO:0000259" key="7">
    <source>
        <dbReference type="PROSITE" id="PS51194"/>
    </source>
</evidence>
<evidence type="ECO:0000313" key="8">
    <source>
        <dbReference type="EMBL" id="TGZ77473.1"/>
    </source>
</evidence>
<dbReference type="Gene3D" id="3.40.50.300">
    <property type="entry name" value="P-loop containing nucleotide triphosphate hydrolases"/>
    <property type="match status" value="2"/>
</dbReference>
<feature type="region of interest" description="Disordered" evidence="5">
    <location>
        <begin position="23"/>
        <end position="136"/>
    </location>
</feature>
<dbReference type="InterPro" id="IPR001650">
    <property type="entry name" value="Helicase_C-like"/>
</dbReference>
<dbReference type="OrthoDB" id="5600252at2759"/>
<dbReference type="PROSITE" id="PS51192">
    <property type="entry name" value="HELICASE_ATP_BIND_1"/>
    <property type="match status" value="1"/>
</dbReference>
<dbReference type="InterPro" id="IPR014001">
    <property type="entry name" value="Helicase_ATP-bd"/>
</dbReference>
<dbReference type="SMART" id="SM00487">
    <property type="entry name" value="DEXDc"/>
    <property type="match status" value="1"/>
</dbReference>
<feature type="domain" description="Helicase ATP-binding" evidence="6">
    <location>
        <begin position="543"/>
        <end position="718"/>
    </location>
</feature>
<feature type="compositionally biased region" description="Basic and acidic residues" evidence="5">
    <location>
        <begin position="1422"/>
        <end position="1439"/>
    </location>
</feature>
<dbReference type="InterPro" id="IPR048333">
    <property type="entry name" value="HA2_WH"/>
</dbReference>
<protein>
    <submittedName>
        <fullName evidence="8">P-loop containing nucleoside triphosphate hydrolase protein</fullName>
    </submittedName>
</protein>
<dbReference type="InParanoid" id="A0A4S2MKN6"/>
<accession>A0A4S2MKN6</accession>
<dbReference type="Pfam" id="PF04408">
    <property type="entry name" value="WHD_HA2"/>
    <property type="match status" value="1"/>
</dbReference>
<dbReference type="PANTHER" id="PTHR18934:SF203">
    <property type="entry name" value="ATP-DEPENDENT RNA HELICASE A"/>
    <property type="match status" value="1"/>
</dbReference>
<dbReference type="PANTHER" id="PTHR18934">
    <property type="entry name" value="ATP-DEPENDENT RNA HELICASE"/>
    <property type="match status" value="1"/>
</dbReference>
<dbReference type="SMART" id="SM00847">
    <property type="entry name" value="HA2"/>
    <property type="match status" value="1"/>
</dbReference>
<dbReference type="InterPro" id="IPR007502">
    <property type="entry name" value="Helicase-assoc_dom"/>
</dbReference>
<dbReference type="GO" id="GO:0005524">
    <property type="term" value="F:ATP binding"/>
    <property type="evidence" value="ECO:0007669"/>
    <property type="project" value="UniProtKB-KW"/>
</dbReference>
<dbReference type="InterPro" id="IPR011545">
    <property type="entry name" value="DEAD/DEAH_box_helicase_dom"/>
</dbReference>
<dbReference type="SUPFAM" id="SSF52540">
    <property type="entry name" value="P-loop containing nucleoside triphosphate hydrolases"/>
    <property type="match status" value="1"/>
</dbReference>
<feature type="compositionally biased region" description="Polar residues" evidence="5">
    <location>
        <begin position="33"/>
        <end position="42"/>
    </location>
</feature>
<dbReference type="GO" id="GO:0004386">
    <property type="term" value="F:helicase activity"/>
    <property type="evidence" value="ECO:0007669"/>
    <property type="project" value="UniProtKB-KW"/>
</dbReference>
<dbReference type="SMART" id="SM00490">
    <property type="entry name" value="HELICc"/>
    <property type="match status" value="1"/>
</dbReference>
<feature type="region of interest" description="Disordered" evidence="5">
    <location>
        <begin position="1359"/>
        <end position="1452"/>
    </location>
</feature>
<keyword evidence="2 8" id="KW-0378">Hydrolase</keyword>
<dbReference type="InterPro" id="IPR027417">
    <property type="entry name" value="P-loop_NTPase"/>
</dbReference>
<organism evidence="8 9">
    <name type="scientific">Ascodesmis nigricans</name>
    <dbReference type="NCBI Taxonomy" id="341454"/>
    <lineage>
        <taxon>Eukaryota</taxon>
        <taxon>Fungi</taxon>
        <taxon>Dikarya</taxon>
        <taxon>Ascomycota</taxon>
        <taxon>Pezizomycotina</taxon>
        <taxon>Pezizomycetes</taxon>
        <taxon>Pezizales</taxon>
        <taxon>Ascodesmidaceae</taxon>
        <taxon>Ascodesmis</taxon>
    </lineage>
</organism>
<keyword evidence="9" id="KW-1185">Reference proteome</keyword>
<dbReference type="CDD" id="cd17917">
    <property type="entry name" value="DEXHc_RHA-like"/>
    <property type="match status" value="1"/>
</dbReference>
<evidence type="ECO:0000256" key="2">
    <source>
        <dbReference type="ARBA" id="ARBA00022801"/>
    </source>
</evidence>
<gene>
    <name evidence="8" type="ORF">EX30DRAFT_344118</name>
</gene>
<evidence type="ECO:0000256" key="3">
    <source>
        <dbReference type="ARBA" id="ARBA00022806"/>
    </source>
</evidence>
<dbReference type="GO" id="GO:0003723">
    <property type="term" value="F:RNA binding"/>
    <property type="evidence" value="ECO:0007669"/>
    <property type="project" value="TreeGrafter"/>
</dbReference>
<dbReference type="PROSITE" id="PS51194">
    <property type="entry name" value="HELICASE_CTER"/>
    <property type="match status" value="1"/>
</dbReference>
<dbReference type="Pfam" id="PF00271">
    <property type="entry name" value="Helicase_C"/>
    <property type="match status" value="1"/>
</dbReference>
<name>A0A4S2MKN6_9PEZI</name>
<feature type="domain" description="Helicase C-terminal" evidence="7">
    <location>
        <begin position="833"/>
        <end position="1005"/>
    </location>
</feature>
<dbReference type="STRING" id="341454.A0A4S2MKN6"/>
<sequence>MQNQPSSARPSFRSPSALNAFRSTYPALHDTRTFASTSTDEAWTSYDGLGPPQHPQHAPPASRGGNRGGRGGSGNRANMARNWRQPSPPNNWNQINTDKQRGAKRNKQPNQPPKRPKKSGGASAVGPPTDREVIDENYLLRTYPELSREEYKTAPKTLFENPKAFLWDLRSITARSSFASHRNQWYKCTVICTLNGSEQVTAVGEAMMKKDAERVACKHAVLKLHSAGALKMLLSGGLHHAVGNKELLNEEKNAILDVFDYCARFDTIPTVIGRAVTVGRKQNAVEVFINMPEQNISASARAKDRKVAEVLACVEFKKQAEDWHAKHGDEDIVVKDVSSALNNKNGKLFLEYYKIYHARNSVFDVKTKSMESGGRQWGAVQQGQCYLNDEPLGEPVQIVGKKATAETLAYLTGALALKKMLPEIFPKFVTALKAGNGAILKPLTTQWLDVRPDQLRFMQDTIRSVRQIGLPPTAAQIEAEEELAEEKRRNRHGPRRTLDPALANIKSKKMLTAHEEYLTSTEIEKIRIQRSELPMNQYTEQVLNQVENNEFSIIVGATGSGKTTQVPQILLENYIKDGRGAECNIICTQPRRIAATSVAARVAAERNEPLQKSIGYHVRFDAKLPLPGGSVTYCTTGILLQQLRHNPDDALDGITHLVIDEVHERDIMIDYLMIVLKRVCKDRKIAGKPPLKVVLMSATMDTELFAKYFAYKDEDGYNMECPHLSVPGRTFPVKEYFLDDIRQVLETTYSRTELTLLNRDQDTREYLRLEQDFVPISRAVTPTPGAKEEAEEEDGDTAVINWKQEVQLNSSGEVQVSSEKEDALVPIALASTTVAHIAKTTQEGSILIFLPGLDEIQKLEESLLNDRPLGIDFRDPSKFKLYLLHSSIANQNEVFETVPEGVRKIILSTNIAETSITIPDVQYVVDTGKHREKQYEQMRRITALVCTWVSKSNSKQRAGRAGRVQNGNYYALFSRARYDSLRATGLPEMLRSDLQEICLDIKLQGFRDSIGKFLSEAIEPPAPHAIESSLEQLKKLGALTSDEKLTPLGRALATMPVEPSLGKMIILAVIFRCLDPIIILGAASGGRDIFVNPPGLRNEAQAARIRLTDGSGSDHYAVINAYQQWRDIREQRGHVAAMRFAEDNFLHRGALRTLDQTAAQIQGILEEIGIIPRQSGHDRSSLFGDADHNTNSKCIDLVKALTLAGMYPNFAIQQTQKGFRTAGENFTMVHPSSVFYSNRREDMLPPGTVVAYSSKAKSNDGTSIFLRQNTAGTALMAVLFGGRFQADGNRIQLDDWIPFVAQGMVGNVVTEFRHYLDRLLANAFLSLYRRNGGRSLADDPARETMARGLVDILAEGFPPVRRPNLSRQNSERDLYNASRAGSGRSSGMGHRNDRDSEQGGSRRFGGNEMSRESSGRGYGRTDSYRPDRPAMMDSWRRGDSNPASRAPSPWRK</sequence>